<feature type="region of interest" description="Disordered" evidence="1">
    <location>
        <begin position="1"/>
        <end position="29"/>
    </location>
</feature>
<accession>A0ABC9EIL8</accession>
<reference evidence="3" key="1">
    <citation type="submission" date="2024-06" db="EMBL/GenBank/DDBJ databases">
        <authorList>
            <person name="Ryan C."/>
        </authorList>
    </citation>
    <scope>NUCLEOTIDE SEQUENCE [LARGE SCALE GENOMIC DNA]</scope>
</reference>
<gene>
    <name evidence="2" type="ORF">URODEC1_LOCUS95599</name>
</gene>
<proteinExistence type="predicted"/>
<dbReference type="EMBL" id="OZ075114">
    <property type="protein sequence ID" value="CAL5057360.1"/>
    <property type="molecule type" value="Genomic_DNA"/>
</dbReference>
<dbReference type="Proteomes" id="UP001497457">
    <property type="component" value="Chromosome 4rd"/>
</dbReference>
<organism evidence="2 3">
    <name type="scientific">Urochloa decumbens</name>
    <dbReference type="NCBI Taxonomy" id="240449"/>
    <lineage>
        <taxon>Eukaryota</taxon>
        <taxon>Viridiplantae</taxon>
        <taxon>Streptophyta</taxon>
        <taxon>Embryophyta</taxon>
        <taxon>Tracheophyta</taxon>
        <taxon>Spermatophyta</taxon>
        <taxon>Magnoliopsida</taxon>
        <taxon>Liliopsida</taxon>
        <taxon>Poales</taxon>
        <taxon>Poaceae</taxon>
        <taxon>PACMAD clade</taxon>
        <taxon>Panicoideae</taxon>
        <taxon>Panicodae</taxon>
        <taxon>Paniceae</taxon>
        <taxon>Melinidinae</taxon>
        <taxon>Urochloa</taxon>
    </lineage>
</organism>
<dbReference type="PANTHER" id="PTHR34665:SF1">
    <property type="entry name" value="OS02G0595200 PROTEIN"/>
    <property type="match status" value="1"/>
</dbReference>
<keyword evidence="3" id="KW-1185">Reference proteome</keyword>
<feature type="compositionally biased region" description="Basic residues" evidence="1">
    <location>
        <begin position="14"/>
        <end position="23"/>
    </location>
</feature>
<feature type="region of interest" description="Disordered" evidence="1">
    <location>
        <begin position="43"/>
        <end position="70"/>
    </location>
</feature>
<protein>
    <submittedName>
        <fullName evidence="2">Uncharacterized protein</fullName>
    </submittedName>
</protein>
<name>A0ABC9EIL8_9POAL</name>
<evidence type="ECO:0000313" key="3">
    <source>
        <dbReference type="Proteomes" id="UP001497457"/>
    </source>
</evidence>
<dbReference type="AlphaFoldDB" id="A0ABC9EIL8"/>
<evidence type="ECO:0000313" key="2">
    <source>
        <dbReference type="EMBL" id="CAL5057360.1"/>
    </source>
</evidence>
<evidence type="ECO:0000256" key="1">
    <source>
        <dbReference type="SAM" id="MobiDB-lite"/>
    </source>
</evidence>
<reference evidence="2 3" key="2">
    <citation type="submission" date="2024-10" db="EMBL/GenBank/DDBJ databases">
        <authorList>
            <person name="Ryan C."/>
        </authorList>
    </citation>
    <scope>NUCLEOTIDE SEQUENCE [LARGE SCALE GENOMIC DNA]</scope>
</reference>
<dbReference type="PANTHER" id="PTHR34665">
    <property type="entry name" value="DUF3741 DOMAIN-CONTAINING PROTEIN"/>
    <property type="match status" value="1"/>
</dbReference>
<sequence length="164" mass="17593">MESSVSADTAQRPHPTRRQRGMKKSSASDAVDVELLKAVAQAWHAQSGNPRPSPALEAAGALPRSGAARHRPSRFKLEAMAAAAAAAPPREAAWDFAQSLWDTYELVAVARKLESGLVIADQAAAAAAAPAVPWGAGKRVRESRRRLRSLFLRSTSRRFDEPSS</sequence>